<organism evidence="7 8">
    <name type="scientific">Chloracidobacterium validum</name>
    <dbReference type="NCBI Taxonomy" id="2821543"/>
    <lineage>
        <taxon>Bacteria</taxon>
        <taxon>Pseudomonadati</taxon>
        <taxon>Acidobacteriota</taxon>
        <taxon>Terriglobia</taxon>
        <taxon>Terriglobales</taxon>
        <taxon>Acidobacteriaceae</taxon>
        <taxon>Chloracidobacterium</taxon>
    </lineage>
</organism>
<name>A0ABX8BB95_9BACT</name>
<keyword evidence="2 5" id="KW-0812">Transmembrane</keyword>
<feature type="transmembrane region" description="Helical" evidence="5">
    <location>
        <begin position="36"/>
        <end position="56"/>
    </location>
</feature>
<feature type="domain" description="Cation/H+ exchanger transmembrane" evidence="6">
    <location>
        <begin position="25"/>
        <end position="379"/>
    </location>
</feature>
<dbReference type="PANTHER" id="PTHR43021:SF2">
    <property type="entry name" value="CATION_H+ EXCHANGER DOMAIN-CONTAINING PROTEIN"/>
    <property type="match status" value="1"/>
</dbReference>
<evidence type="ECO:0000313" key="7">
    <source>
        <dbReference type="EMBL" id="QUW04207.1"/>
    </source>
</evidence>
<protein>
    <submittedName>
        <fullName evidence="7">Cation:proton antiporter</fullName>
    </submittedName>
</protein>
<dbReference type="Gene3D" id="1.20.1530.20">
    <property type="match status" value="1"/>
</dbReference>
<keyword evidence="4 5" id="KW-0472">Membrane</keyword>
<feature type="transmembrane region" description="Helical" evidence="5">
    <location>
        <begin position="96"/>
        <end position="116"/>
    </location>
</feature>
<comment type="subcellular location">
    <subcellularLocation>
        <location evidence="1">Membrane</location>
        <topology evidence="1">Multi-pass membrane protein</topology>
    </subcellularLocation>
</comment>
<feature type="transmembrane region" description="Helical" evidence="5">
    <location>
        <begin position="122"/>
        <end position="144"/>
    </location>
</feature>
<evidence type="ECO:0000256" key="1">
    <source>
        <dbReference type="ARBA" id="ARBA00004141"/>
    </source>
</evidence>
<accession>A0ABX8BB95</accession>
<evidence type="ECO:0000313" key="8">
    <source>
        <dbReference type="Proteomes" id="UP000676506"/>
    </source>
</evidence>
<sequence>MDFLPNWPLALNTMTIFGLLLILGALGGYLAHRFPWLPSITGFMLVGLLFGPSGLTVLDDDNLAKSKILVDIALGLILYRLGLSLNVLLLRQQMTLGSMALAESALTFITIIGSLWLVNIPIAVAALVAAIVVSSSPAVLLHVAHEVRAAGEVTETTKTLVALNNIISFVAFSALLPLVQFSSGKSWSDILLLPTYRFFGSLVLGCLVGILVYFLTHRTREATQYRLAFIIGAVMLTVGLASVLNLSTLFAPLVLGVVVKNLEQEDIVSQMQFGESFELFFIVLFVSAGANLHLHDLVVAAPIVVLLVFARSLAKVGGVVAVAAATHGSLEKAAARGMLLIPMAGMAIGLTRTTAELFPDKAASIGAIVLGAVAVFETIGPPLAAYAFKLAGEAGKATGHAAPPAPTPTATEMV</sequence>
<reference evidence="7 8" key="1">
    <citation type="submission" date="2021-03" db="EMBL/GenBank/DDBJ databases">
        <title>Genomic and phenotypic characterization of Chloracidobacterium isolates provides evidence for multiple species.</title>
        <authorList>
            <person name="Saini M.K."/>
            <person name="Costas A.M.G."/>
            <person name="Tank M."/>
            <person name="Bryant D.A."/>
        </authorList>
    </citation>
    <scope>NUCLEOTIDE SEQUENCE [LARGE SCALE GENOMIC DNA]</scope>
    <source>
        <strain evidence="7 8">BV2-C</strain>
    </source>
</reference>
<keyword evidence="8" id="KW-1185">Reference proteome</keyword>
<feature type="transmembrane region" description="Helical" evidence="5">
    <location>
        <begin position="196"/>
        <end position="215"/>
    </location>
</feature>
<evidence type="ECO:0000256" key="5">
    <source>
        <dbReference type="SAM" id="Phobius"/>
    </source>
</evidence>
<feature type="transmembrane region" description="Helical" evidence="5">
    <location>
        <begin position="227"/>
        <end position="259"/>
    </location>
</feature>
<evidence type="ECO:0000259" key="6">
    <source>
        <dbReference type="Pfam" id="PF00999"/>
    </source>
</evidence>
<feature type="transmembrane region" description="Helical" evidence="5">
    <location>
        <begin position="68"/>
        <end position="89"/>
    </location>
</feature>
<feature type="transmembrane region" description="Helical" evidence="5">
    <location>
        <begin position="279"/>
        <end position="309"/>
    </location>
</feature>
<dbReference type="Proteomes" id="UP000676506">
    <property type="component" value="Chromosome 2"/>
</dbReference>
<evidence type="ECO:0000256" key="3">
    <source>
        <dbReference type="ARBA" id="ARBA00022989"/>
    </source>
</evidence>
<dbReference type="InterPro" id="IPR006153">
    <property type="entry name" value="Cation/H_exchanger_TM"/>
</dbReference>
<dbReference type="EMBL" id="CP072649">
    <property type="protein sequence ID" value="QUW04207.1"/>
    <property type="molecule type" value="Genomic_DNA"/>
</dbReference>
<dbReference type="InterPro" id="IPR038770">
    <property type="entry name" value="Na+/solute_symporter_sf"/>
</dbReference>
<keyword evidence="3 5" id="KW-1133">Transmembrane helix</keyword>
<evidence type="ECO:0000256" key="2">
    <source>
        <dbReference type="ARBA" id="ARBA00022692"/>
    </source>
</evidence>
<dbReference type="PANTHER" id="PTHR43021">
    <property type="entry name" value="NA(+)/H(+) ANTIPORTER-RELATED"/>
    <property type="match status" value="1"/>
</dbReference>
<gene>
    <name evidence="7" type="ORF">J8C06_14295</name>
</gene>
<proteinExistence type="predicted"/>
<feature type="transmembrane region" description="Helical" evidence="5">
    <location>
        <begin position="156"/>
        <end position="176"/>
    </location>
</feature>
<evidence type="ECO:0000256" key="4">
    <source>
        <dbReference type="ARBA" id="ARBA00023136"/>
    </source>
</evidence>
<dbReference type="Pfam" id="PF00999">
    <property type="entry name" value="Na_H_Exchanger"/>
    <property type="match status" value="1"/>
</dbReference>
<feature type="transmembrane region" description="Helical" evidence="5">
    <location>
        <begin position="6"/>
        <end position="29"/>
    </location>
</feature>